<evidence type="ECO:0000313" key="8">
    <source>
        <dbReference type="EMBL" id="GEO80798.1"/>
    </source>
</evidence>
<evidence type="ECO:0000256" key="2">
    <source>
        <dbReference type="ARBA" id="ARBA00022475"/>
    </source>
</evidence>
<feature type="transmembrane region" description="Helical" evidence="6">
    <location>
        <begin position="41"/>
        <end position="59"/>
    </location>
</feature>
<keyword evidence="3 6" id="KW-0812">Transmembrane</keyword>
<dbReference type="PANTHER" id="PTHR47371">
    <property type="entry name" value="LIPOTEICHOIC ACID SYNTHASE"/>
    <property type="match status" value="1"/>
</dbReference>
<evidence type="ECO:0000256" key="4">
    <source>
        <dbReference type="ARBA" id="ARBA00022989"/>
    </source>
</evidence>
<name>A0A512H5T8_9PROT</name>
<dbReference type="Gene3D" id="3.40.720.10">
    <property type="entry name" value="Alkaline Phosphatase, subunit A"/>
    <property type="match status" value="1"/>
</dbReference>
<evidence type="ECO:0000256" key="1">
    <source>
        <dbReference type="ARBA" id="ARBA00004651"/>
    </source>
</evidence>
<keyword evidence="5 6" id="KW-0472">Membrane</keyword>
<evidence type="ECO:0000256" key="3">
    <source>
        <dbReference type="ARBA" id="ARBA00022692"/>
    </source>
</evidence>
<dbReference type="GO" id="GO:0005886">
    <property type="term" value="C:plasma membrane"/>
    <property type="evidence" value="ECO:0007669"/>
    <property type="project" value="UniProtKB-SubCell"/>
</dbReference>
<dbReference type="EMBL" id="BJZO01000016">
    <property type="protein sequence ID" value="GEO80798.1"/>
    <property type="molecule type" value="Genomic_DNA"/>
</dbReference>
<feature type="domain" description="Sulfatase N-terminal" evidence="7">
    <location>
        <begin position="236"/>
        <end position="471"/>
    </location>
</feature>
<evidence type="ECO:0000256" key="5">
    <source>
        <dbReference type="ARBA" id="ARBA00023136"/>
    </source>
</evidence>
<feature type="transmembrane region" description="Helical" evidence="6">
    <location>
        <begin position="137"/>
        <end position="153"/>
    </location>
</feature>
<dbReference type="RefSeq" id="WP_147162845.1">
    <property type="nucleotide sequence ID" value="NZ_BJZO01000016.1"/>
</dbReference>
<evidence type="ECO:0000313" key="9">
    <source>
        <dbReference type="Proteomes" id="UP000321567"/>
    </source>
</evidence>
<evidence type="ECO:0000259" key="7">
    <source>
        <dbReference type="Pfam" id="PF00884"/>
    </source>
</evidence>
<comment type="subcellular location">
    <subcellularLocation>
        <location evidence="1">Cell membrane</location>
        <topology evidence="1">Multi-pass membrane protein</topology>
    </subcellularLocation>
</comment>
<dbReference type="InterPro" id="IPR017850">
    <property type="entry name" value="Alkaline_phosphatase_core_sf"/>
</dbReference>
<dbReference type="Pfam" id="PF00884">
    <property type="entry name" value="Sulfatase"/>
    <property type="match status" value="1"/>
</dbReference>
<dbReference type="CDD" id="cd16015">
    <property type="entry name" value="LTA_synthase"/>
    <property type="match status" value="1"/>
</dbReference>
<dbReference type="SUPFAM" id="SSF53649">
    <property type="entry name" value="Alkaline phosphatase-like"/>
    <property type="match status" value="1"/>
</dbReference>
<sequence>MSFSWRPVARFLGPLAAIAVIYLVLQAGIDSVLGVALWRGALIRDLGLTLALAAPALLLARSRVWFVGLAAVLLLALHGGNALKIRILGGPIMPDDLYALRSLVLILDNQRLALAAVFVGILGLVGARALTFRGRRARAGLVALCLVALPVVASPKATVGALDDLLGNIVWDQRTNYESRGPLLHMAQETARHLAHLSPPPRWEAVRTAQAFLHSNVVSAHSSEPAFQAQAPSRPVVMVVLESFWDPSVLKNAGLSRDPLDERFRALWEAAGHSQALVPVFGGYTANSEFEALCGFPIAEDTVFFETRLHNKVPCLPRLLSEAGYAATASHPNIPVFWNRVNAYDRVGFNAYRSRDDFVLDDMHGDYLSDASLYRQVLDTLRPMRESGTPTFTYILTLFGHLDFPLNDATPRVVRAAGGDELVERYANTVYEKSRAFMAFLEEVYARDPETLVVAFGDHLPYLGPDFQAYQASGVLAADRAEFDDRMFRDLVATPLLIIDGSRGPLPVGALPLYQVPGLVLSLLGLDASAPLALTRPPDGVALRPLPGLHVALDSDGTVHVCRPPVLSETCLAEQAWLDKVDTLSRDLFLGQQHVLQIRGQ</sequence>
<keyword evidence="2" id="KW-1003">Cell membrane</keyword>
<accession>A0A512H5T8</accession>
<dbReference type="InterPro" id="IPR000917">
    <property type="entry name" value="Sulfatase_N"/>
</dbReference>
<feature type="transmembrane region" description="Helical" evidence="6">
    <location>
        <begin position="112"/>
        <end position="130"/>
    </location>
</feature>
<feature type="transmembrane region" description="Helical" evidence="6">
    <location>
        <begin position="12"/>
        <end position="29"/>
    </location>
</feature>
<evidence type="ECO:0000256" key="6">
    <source>
        <dbReference type="SAM" id="Phobius"/>
    </source>
</evidence>
<dbReference type="PANTHER" id="PTHR47371:SF3">
    <property type="entry name" value="PHOSPHOGLYCEROL TRANSFERASE I"/>
    <property type="match status" value="1"/>
</dbReference>
<protein>
    <recommendedName>
        <fullName evidence="7">Sulfatase N-terminal domain-containing protein</fullName>
    </recommendedName>
</protein>
<proteinExistence type="predicted"/>
<feature type="transmembrane region" description="Helical" evidence="6">
    <location>
        <begin position="66"/>
        <end position="92"/>
    </location>
</feature>
<keyword evidence="9" id="KW-1185">Reference proteome</keyword>
<organism evidence="8 9">
    <name type="scientific">Pararhodospirillum oryzae</name>
    <dbReference type="NCBI Taxonomy" id="478448"/>
    <lineage>
        <taxon>Bacteria</taxon>
        <taxon>Pseudomonadati</taxon>
        <taxon>Pseudomonadota</taxon>
        <taxon>Alphaproteobacteria</taxon>
        <taxon>Rhodospirillales</taxon>
        <taxon>Rhodospirillaceae</taxon>
        <taxon>Pararhodospirillum</taxon>
    </lineage>
</organism>
<dbReference type="AlphaFoldDB" id="A0A512H5T8"/>
<dbReference type="OrthoDB" id="5363296at2"/>
<comment type="caution">
    <text evidence="8">The sequence shown here is derived from an EMBL/GenBank/DDBJ whole genome shotgun (WGS) entry which is preliminary data.</text>
</comment>
<dbReference type="Proteomes" id="UP000321567">
    <property type="component" value="Unassembled WGS sequence"/>
</dbReference>
<gene>
    <name evidence="8" type="ORF">ROR02_09290</name>
</gene>
<keyword evidence="4 6" id="KW-1133">Transmembrane helix</keyword>
<reference evidence="8 9" key="1">
    <citation type="submission" date="2019-07" db="EMBL/GenBank/DDBJ databases">
        <title>Whole genome shotgun sequence of Rhodospirillum oryzae NBRC 107573.</title>
        <authorList>
            <person name="Hosoyama A."/>
            <person name="Uohara A."/>
            <person name="Ohji S."/>
            <person name="Ichikawa N."/>
        </authorList>
    </citation>
    <scope>NUCLEOTIDE SEQUENCE [LARGE SCALE GENOMIC DNA]</scope>
    <source>
        <strain evidence="8 9">NBRC 107573</strain>
    </source>
</reference>
<dbReference type="InterPro" id="IPR050448">
    <property type="entry name" value="OpgB/LTA_synthase_biosynth"/>
</dbReference>